<dbReference type="NCBIfam" id="TIGR01474">
    <property type="entry name" value="ubiA_proteo"/>
    <property type="match status" value="1"/>
</dbReference>
<evidence type="ECO:0000256" key="8">
    <source>
        <dbReference type="ARBA" id="ARBA00022692"/>
    </source>
</evidence>
<feature type="transmembrane region" description="Helical" evidence="11">
    <location>
        <begin position="166"/>
        <end position="188"/>
    </location>
</feature>
<evidence type="ECO:0000256" key="9">
    <source>
        <dbReference type="ARBA" id="ARBA00022989"/>
    </source>
</evidence>
<evidence type="ECO:0000256" key="3">
    <source>
        <dbReference type="ARBA" id="ARBA00005985"/>
    </source>
</evidence>
<dbReference type="Gene3D" id="1.10.357.140">
    <property type="entry name" value="UbiA prenyltransferase"/>
    <property type="match status" value="1"/>
</dbReference>
<comment type="function">
    <text evidence="11">Catalyzes the prenylation of para-hydroxybenzoate (PHB) with an all-trans polyprenyl group. Mediates the second step in the final reaction sequence of ubiquinone-8 (UQ-8) biosynthesis, which is the condensation of the polyisoprenoid side chain with PHB, generating the first membrane-bound Q intermediate 3-octaprenyl-4-hydroxybenzoate.</text>
</comment>
<feature type="transmembrane region" description="Helical" evidence="11">
    <location>
        <begin position="21"/>
        <end position="41"/>
    </location>
</feature>
<name>A0ABT5L7V5_9ALTE</name>
<organism evidence="13 14">
    <name type="scientific">Alteromonas gilva</name>
    <dbReference type="NCBI Taxonomy" id="2987522"/>
    <lineage>
        <taxon>Bacteria</taxon>
        <taxon>Pseudomonadati</taxon>
        <taxon>Pseudomonadota</taxon>
        <taxon>Gammaproteobacteria</taxon>
        <taxon>Alteromonadales</taxon>
        <taxon>Alteromonadaceae</taxon>
        <taxon>Alteromonas/Salinimonas group</taxon>
        <taxon>Alteromonas</taxon>
    </lineage>
</organism>
<protein>
    <recommendedName>
        <fullName evidence="11 12">4-hydroxybenzoate octaprenyltransferase</fullName>
        <ecNumber evidence="11 12">2.5.1.39</ecNumber>
    </recommendedName>
    <alternativeName>
        <fullName evidence="11">4-HB polyprenyltransferase</fullName>
    </alternativeName>
</protein>
<proteinExistence type="inferred from homology"/>
<evidence type="ECO:0000256" key="11">
    <source>
        <dbReference type="HAMAP-Rule" id="MF_01635"/>
    </source>
</evidence>
<dbReference type="GO" id="GO:0008412">
    <property type="term" value="F:4-hydroxybenzoate polyprenyltransferase activity"/>
    <property type="evidence" value="ECO:0007669"/>
    <property type="project" value="UniProtKB-EC"/>
</dbReference>
<comment type="cofactor">
    <cofactor evidence="1 11">
        <name>Mg(2+)</name>
        <dbReference type="ChEBI" id="CHEBI:18420"/>
    </cofactor>
</comment>
<dbReference type="InterPro" id="IPR039653">
    <property type="entry name" value="Prenyltransferase"/>
</dbReference>
<keyword evidence="9 11" id="KW-1133">Transmembrane helix</keyword>
<evidence type="ECO:0000256" key="7">
    <source>
        <dbReference type="ARBA" id="ARBA00022688"/>
    </source>
</evidence>
<feature type="transmembrane region" description="Helical" evidence="11">
    <location>
        <begin position="267"/>
        <end position="287"/>
    </location>
</feature>
<evidence type="ECO:0000256" key="12">
    <source>
        <dbReference type="NCBIfam" id="TIGR01474"/>
    </source>
</evidence>
<comment type="similarity">
    <text evidence="3 11">Belongs to the UbiA prenyltransferase family.</text>
</comment>
<comment type="catalytic activity">
    <reaction evidence="11">
        <text>all-trans-octaprenyl diphosphate + 4-hydroxybenzoate = 4-hydroxy-3-(all-trans-octaprenyl)benzoate + diphosphate</text>
        <dbReference type="Rhea" id="RHEA:27782"/>
        <dbReference type="ChEBI" id="CHEBI:1617"/>
        <dbReference type="ChEBI" id="CHEBI:17879"/>
        <dbReference type="ChEBI" id="CHEBI:33019"/>
        <dbReference type="ChEBI" id="CHEBI:57711"/>
        <dbReference type="EC" id="2.5.1.39"/>
    </reaction>
</comment>
<dbReference type="CDD" id="cd13959">
    <property type="entry name" value="PT_UbiA_COQ2"/>
    <property type="match status" value="1"/>
</dbReference>
<keyword evidence="6 11" id="KW-0808">Transferase</keyword>
<dbReference type="Pfam" id="PF01040">
    <property type="entry name" value="UbiA"/>
    <property type="match status" value="1"/>
</dbReference>
<keyword evidence="7 11" id="KW-0831">Ubiquinone biosynthesis</keyword>
<evidence type="ECO:0000256" key="6">
    <source>
        <dbReference type="ARBA" id="ARBA00022679"/>
    </source>
</evidence>
<accession>A0ABT5L7V5</accession>
<comment type="pathway">
    <text evidence="11">Cofactor biosynthesis; ubiquinone biosynthesis.</text>
</comment>
<dbReference type="Gene3D" id="1.20.120.1780">
    <property type="entry name" value="UbiA prenyltransferase"/>
    <property type="match status" value="1"/>
</dbReference>
<dbReference type="PANTHER" id="PTHR11048:SF28">
    <property type="entry name" value="4-HYDROXYBENZOATE POLYPRENYLTRANSFERASE, MITOCHONDRIAL"/>
    <property type="match status" value="1"/>
</dbReference>
<keyword evidence="11" id="KW-0460">Magnesium</keyword>
<keyword evidence="14" id="KW-1185">Reference proteome</keyword>
<dbReference type="InterPro" id="IPR044878">
    <property type="entry name" value="UbiA_sf"/>
</dbReference>
<evidence type="ECO:0000256" key="4">
    <source>
        <dbReference type="ARBA" id="ARBA00022475"/>
    </source>
</evidence>
<dbReference type="InterPro" id="IPR000537">
    <property type="entry name" value="UbiA_prenyltransferase"/>
</dbReference>
<keyword evidence="5 11" id="KW-0997">Cell inner membrane</keyword>
<keyword evidence="4 11" id="KW-1003">Cell membrane</keyword>
<evidence type="ECO:0000256" key="5">
    <source>
        <dbReference type="ARBA" id="ARBA00022519"/>
    </source>
</evidence>
<feature type="transmembrane region" description="Helical" evidence="11">
    <location>
        <begin position="142"/>
        <end position="160"/>
    </location>
</feature>
<keyword evidence="8 11" id="KW-0812">Transmembrane</keyword>
<evidence type="ECO:0000256" key="2">
    <source>
        <dbReference type="ARBA" id="ARBA00004141"/>
    </source>
</evidence>
<evidence type="ECO:0000313" key="13">
    <source>
        <dbReference type="EMBL" id="MDC8831848.1"/>
    </source>
</evidence>
<dbReference type="PANTHER" id="PTHR11048">
    <property type="entry name" value="PRENYLTRANSFERASES"/>
    <property type="match status" value="1"/>
</dbReference>
<dbReference type="EC" id="2.5.1.39" evidence="11 12"/>
<dbReference type="HAMAP" id="MF_01635">
    <property type="entry name" value="UbiA"/>
    <property type="match status" value="1"/>
</dbReference>
<sequence>MALSPHNIPHYARLMRLDRPIGIYLLLWPTLWALMLAAEGMPPVKELILFVLGVVVMRSAGCVINDYADRHVDGAVKRTNSRPLVAGHVTAREALQLFGVLILIAFIIVIQLNLATILLSGVALLLASVYPFMKRYTHLPQAVLGAAYGWAIPMAIMAVRGDIPQWGWLLFVANLLWTIAYDTLYAMVDRDDDLVVGIKSTAILFGRQDKLIVGVLQLITLGLLVAVFLLTEQGLFAYLGLVAAVLLFGHQHVNIRHRDRDACFKAFLDNHYVGMVIAIGLFIDLVIV</sequence>
<dbReference type="EMBL" id="JAQQXP010000002">
    <property type="protein sequence ID" value="MDC8831848.1"/>
    <property type="molecule type" value="Genomic_DNA"/>
</dbReference>
<gene>
    <name evidence="11 13" type="primary">ubiA</name>
    <name evidence="13" type="ORF">OIK42_13905</name>
</gene>
<keyword evidence="10 11" id="KW-0472">Membrane</keyword>
<comment type="caution">
    <text evidence="13">The sequence shown here is derived from an EMBL/GenBank/DDBJ whole genome shotgun (WGS) entry which is preliminary data.</text>
</comment>
<evidence type="ECO:0000256" key="10">
    <source>
        <dbReference type="ARBA" id="ARBA00023136"/>
    </source>
</evidence>
<evidence type="ECO:0000313" key="14">
    <source>
        <dbReference type="Proteomes" id="UP001218788"/>
    </source>
</evidence>
<reference evidence="13 14" key="1">
    <citation type="submission" date="2022-10" db="EMBL/GenBank/DDBJ databases">
        <title>Alteromonas sp. chi3 Genome sequencing.</title>
        <authorList>
            <person name="Park S."/>
        </authorList>
    </citation>
    <scope>NUCLEOTIDE SEQUENCE [LARGE SCALE GENOMIC DNA]</scope>
    <source>
        <strain evidence="14">chi3</strain>
    </source>
</reference>
<comment type="subcellular location">
    <subcellularLocation>
        <location evidence="11">Cell inner membrane</location>
        <topology evidence="11">Multi-pass membrane protein</topology>
    </subcellularLocation>
    <subcellularLocation>
        <location evidence="2">Membrane</location>
        <topology evidence="2">Multi-pass membrane protein</topology>
    </subcellularLocation>
</comment>
<dbReference type="InterPro" id="IPR006370">
    <property type="entry name" value="HB_polyprenyltransferase-like"/>
</dbReference>
<feature type="transmembrane region" description="Helical" evidence="11">
    <location>
        <begin position="209"/>
        <end position="229"/>
    </location>
</feature>
<dbReference type="Proteomes" id="UP001218788">
    <property type="component" value="Unassembled WGS sequence"/>
</dbReference>
<feature type="transmembrane region" description="Helical" evidence="11">
    <location>
        <begin position="235"/>
        <end position="255"/>
    </location>
</feature>
<evidence type="ECO:0000256" key="1">
    <source>
        <dbReference type="ARBA" id="ARBA00001946"/>
    </source>
</evidence>
<feature type="transmembrane region" description="Helical" evidence="11">
    <location>
        <begin position="47"/>
        <end position="68"/>
    </location>
</feature>
<dbReference type="RefSeq" id="WP_273641629.1">
    <property type="nucleotide sequence ID" value="NZ_JAQQXP010000002.1"/>
</dbReference>